<name>X0TMM0_9ZZZZ</name>
<sequence length="90" mass="10264">HDVEVECLPKDLPHVLEIDISALELGHSIHIHEMERPEDVRVVNAEEQVVCAVAYKRAEEVEEEEEEEGEEELLAGEEEMAEDTQEKEDG</sequence>
<organism evidence="3">
    <name type="scientific">marine sediment metagenome</name>
    <dbReference type="NCBI Taxonomy" id="412755"/>
    <lineage>
        <taxon>unclassified sequences</taxon>
        <taxon>metagenomes</taxon>
        <taxon>ecological metagenomes</taxon>
    </lineage>
</organism>
<gene>
    <name evidence="3" type="ORF">S01H1_22503</name>
</gene>
<proteinExistence type="predicted"/>
<feature type="domain" description="Large ribosomal subunit protein bL25 beta" evidence="2">
    <location>
        <begin position="1"/>
        <end position="56"/>
    </location>
</feature>
<evidence type="ECO:0000256" key="1">
    <source>
        <dbReference type="SAM" id="MobiDB-lite"/>
    </source>
</evidence>
<evidence type="ECO:0000313" key="3">
    <source>
        <dbReference type="EMBL" id="GAF89382.1"/>
    </source>
</evidence>
<feature type="non-terminal residue" evidence="3">
    <location>
        <position position="1"/>
    </location>
</feature>
<dbReference type="Gene3D" id="2.170.120.20">
    <property type="entry name" value="Ribosomal protein L25, beta domain"/>
    <property type="match status" value="1"/>
</dbReference>
<feature type="compositionally biased region" description="Acidic residues" evidence="1">
    <location>
        <begin position="60"/>
        <end position="90"/>
    </location>
</feature>
<evidence type="ECO:0000259" key="2">
    <source>
        <dbReference type="Pfam" id="PF14693"/>
    </source>
</evidence>
<dbReference type="GO" id="GO:0006412">
    <property type="term" value="P:translation"/>
    <property type="evidence" value="ECO:0007669"/>
    <property type="project" value="InterPro"/>
</dbReference>
<comment type="caution">
    <text evidence="3">The sequence shown here is derived from an EMBL/GenBank/DDBJ whole genome shotgun (WGS) entry which is preliminary data.</text>
</comment>
<dbReference type="AlphaFoldDB" id="X0TMM0"/>
<dbReference type="InterPro" id="IPR011035">
    <property type="entry name" value="Ribosomal_bL25/Gln-tRNA_synth"/>
</dbReference>
<reference evidence="3" key="1">
    <citation type="journal article" date="2014" name="Front. Microbiol.">
        <title>High frequency of phylogenetically diverse reductive dehalogenase-homologous genes in deep subseafloor sedimentary metagenomes.</title>
        <authorList>
            <person name="Kawai M."/>
            <person name="Futagami T."/>
            <person name="Toyoda A."/>
            <person name="Takaki Y."/>
            <person name="Nishi S."/>
            <person name="Hori S."/>
            <person name="Arai W."/>
            <person name="Tsubouchi T."/>
            <person name="Morono Y."/>
            <person name="Uchiyama I."/>
            <person name="Ito T."/>
            <person name="Fujiyama A."/>
            <person name="Inagaki F."/>
            <person name="Takami H."/>
        </authorList>
    </citation>
    <scope>NUCLEOTIDE SEQUENCE</scope>
    <source>
        <strain evidence="3">Expedition CK06-06</strain>
    </source>
</reference>
<dbReference type="SUPFAM" id="SSF50715">
    <property type="entry name" value="Ribosomal protein L25-like"/>
    <property type="match status" value="1"/>
</dbReference>
<feature type="region of interest" description="Disordered" evidence="1">
    <location>
        <begin position="59"/>
        <end position="90"/>
    </location>
</feature>
<protein>
    <recommendedName>
        <fullName evidence="2">Large ribosomal subunit protein bL25 beta domain-containing protein</fullName>
    </recommendedName>
</protein>
<dbReference type="InterPro" id="IPR020057">
    <property type="entry name" value="Ribosomal_bL25_b-dom"/>
</dbReference>
<accession>X0TMM0</accession>
<dbReference type="EMBL" id="BARS01012712">
    <property type="protein sequence ID" value="GAF89382.1"/>
    <property type="molecule type" value="Genomic_DNA"/>
</dbReference>
<dbReference type="Pfam" id="PF14693">
    <property type="entry name" value="Ribosomal_TL5_C"/>
    <property type="match status" value="1"/>
</dbReference>
<dbReference type="InterPro" id="IPR037121">
    <property type="entry name" value="Ribosomal_bL25_C"/>
</dbReference>